<protein>
    <submittedName>
        <fullName evidence="1">Uncharacterized protein</fullName>
    </submittedName>
</protein>
<sequence length="102" mass="11665">MLNWKRGMNTNSELKPDAEIEKMMVEYDMGTEGKKQVQRQAKRYTKTNSWVLWVFQNANRFNLLEGAAPTSNTLMMVDGSDTIYDLKGYAVPVDKLVEILGT</sequence>
<gene>
    <name evidence="1" type="ORF">RMSM_03517</name>
</gene>
<dbReference type="Proteomes" id="UP000011991">
    <property type="component" value="Unassembled WGS sequence"/>
</dbReference>
<accession>M5RVY3</accession>
<keyword evidence="2" id="KW-1185">Reference proteome</keyword>
<comment type="caution">
    <text evidence="1">The sequence shown here is derived from an EMBL/GenBank/DDBJ whole genome shotgun (WGS) entry which is preliminary data.</text>
</comment>
<proteinExistence type="predicted"/>
<organism evidence="1 2">
    <name type="scientific">Rhodopirellula maiorica SM1</name>
    <dbReference type="NCBI Taxonomy" id="1265738"/>
    <lineage>
        <taxon>Bacteria</taxon>
        <taxon>Pseudomonadati</taxon>
        <taxon>Planctomycetota</taxon>
        <taxon>Planctomycetia</taxon>
        <taxon>Pirellulales</taxon>
        <taxon>Pirellulaceae</taxon>
        <taxon>Novipirellula</taxon>
    </lineage>
</organism>
<dbReference type="AlphaFoldDB" id="M5RVY3"/>
<dbReference type="PATRIC" id="fig|1265738.3.peg.3518"/>
<name>M5RVY3_9BACT</name>
<reference evidence="1 2" key="1">
    <citation type="journal article" date="2013" name="Mar. Genomics">
        <title>Expression of sulfatases in Rhodopirellula baltica and the diversity of sulfatases in the genus Rhodopirellula.</title>
        <authorList>
            <person name="Wegner C.E."/>
            <person name="Richter-Heitmann T."/>
            <person name="Klindworth A."/>
            <person name="Klockow C."/>
            <person name="Richter M."/>
            <person name="Achstetter T."/>
            <person name="Glockner F.O."/>
            <person name="Harder J."/>
        </authorList>
    </citation>
    <scope>NUCLEOTIDE SEQUENCE [LARGE SCALE GENOMIC DNA]</scope>
    <source>
        <strain evidence="1 2">SM1</strain>
    </source>
</reference>
<evidence type="ECO:0000313" key="2">
    <source>
        <dbReference type="Proteomes" id="UP000011991"/>
    </source>
</evidence>
<evidence type="ECO:0000313" key="1">
    <source>
        <dbReference type="EMBL" id="EMI19557.1"/>
    </source>
</evidence>
<dbReference type="EMBL" id="ANOG01000507">
    <property type="protein sequence ID" value="EMI19557.1"/>
    <property type="molecule type" value="Genomic_DNA"/>
</dbReference>